<feature type="region of interest" description="Disordered" evidence="1">
    <location>
        <begin position="1"/>
        <end position="123"/>
    </location>
</feature>
<feature type="compositionally biased region" description="Basic and acidic residues" evidence="1">
    <location>
        <begin position="84"/>
        <end position="103"/>
    </location>
</feature>
<name>A0A6J4J0R7_9PROT</name>
<feature type="compositionally biased region" description="Basic residues" evidence="1">
    <location>
        <begin position="34"/>
        <end position="44"/>
    </location>
</feature>
<gene>
    <name evidence="2" type="ORF">AVDCRST_MAG27-2834</name>
</gene>
<organism evidence="2">
    <name type="scientific">uncultured Craurococcus sp</name>
    <dbReference type="NCBI Taxonomy" id="1135998"/>
    <lineage>
        <taxon>Bacteria</taxon>
        <taxon>Pseudomonadati</taxon>
        <taxon>Pseudomonadota</taxon>
        <taxon>Alphaproteobacteria</taxon>
        <taxon>Acetobacterales</taxon>
        <taxon>Acetobacteraceae</taxon>
        <taxon>Craurococcus</taxon>
        <taxon>environmental samples</taxon>
    </lineage>
</organism>
<protein>
    <submittedName>
        <fullName evidence="2">Uncharacterized protein</fullName>
    </submittedName>
</protein>
<dbReference type="AlphaFoldDB" id="A0A6J4J0R7"/>
<sequence>GDHHRRQTTGGQAGRPGGAAVPASHAVGCDSRGTRARHGHRRGGAGRGAGSPTRQQGCPGDRFLARDRRGYRQAPGPGWLPGDGELRREPRPRGGRGPRDRGGRRAGHLAAGRRQRPGGGPAA</sequence>
<feature type="non-terminal residue" evidence="2">
    <location>
        <position position="123"/>
    </location>
</feature>
<evidence type="ECO:0000256" key="1">
    <source>
        <dbReference type="SAM" id="MobiDB-lite"/>
    </source>
</evidence>
<feature type="compositionally biased region" description="Basic residues" evidence="1">
    <location>
        <begin position="104"/>
        <end position="116"/>
    </location>
</feature>
<proteinExistence type="predicted"/>
<feature type="non-terminal residue" evidence="2">
    <location>
        <position position="1"/>
    </location>
</feature>
<dbReference type="EMBL" id="CADCTD010000128">
    <property type="protein sequence ID" value="CAA9266250.1"/>
    <property type="molecule type" value="Genomic_DNA"/>
</dbReference>
<evidence type="ECO:0000313" key="2">
    <source>
        <dbReference type="EMBL" id="CAA9266250.1"/>
    </source>
</evidence>
<reference evidence="2" key="1">
    <citation type="submission" date="2020-02" db="EMBL/GenBank/DDBJ databases">
        <authorList>
            <person name="Meier V. D."/>
        </authorList>
    </citation>
    <scope>NUCLEOTIDE SEQUENCE</scope>
    <source>
        <strain evidence="2">AVDCRST_MAG27</strain>
    </source>
</reference>
<accession>A0A6J4J0R7</accession>